<accession>A0A165PLG4</accession>
<dbReference type="InParanoid" id="A0A165PLG4"/>
<dbReference type="GO" id="GO:0008171">
    <property type="term" value="F:O-methyltransferase activity"/>
    <property type="evidence" value="ECO:0007669"/>
    <property type="project" value="InterPro"/>
</dbReference>
<sequence length="227" mass="24473">MTDSSRPTTIEDWTRSEEYTAAHLISPPQCVLDAASASVAAGLPDMATSAPEAKFLGLLVRTHKAKRVLEIGTLGGYSGIWMALALPEDGELVTLEFSDHHAAVAQKNFENAGLAHKIKIHVGPAIHSLAKLEPSPPFDIVFIDADSENCLPYFLEGKRLISPGGVILVDNIIRYGQTADPAANDPKTEGVRSLLRHIKTDREVEATVTQTIGGRGFDGFLYATRLT</sequence>
<evidence type="ECO:0000313" key="5">
    <source>
        <dbReference type="EMBL" id="KZW02341.1"/>
    </source>
</evidence>
<dbReference type="InterPro" id="IPR050362">
    <property type="entry name" value="Cation-dep_OMT"/>
</dbReference>
<dbReference type="Gene3D" id="3.40.50.150">
    <property type="entry name" value="Vaccinia Virus protein VP39"/>
    <property type="match status" value="1"/>
</dbReference>
<evidence type="ECO:0000256" key="3">
    <source>
        <dbReference type="ARBA" id="ARBA00022691"/>
    </source>
</evidence>
<dbReference type="PROSITE" id="PS51682">
    <property type="entry name" value="SAM_OMT_I"/>
    <property type="match status" value="1"/>
</dbReference>
<dbReference type="CDD" id="cd02440">
    <property type="entry name" value="AdoMet_MTases"/>
    <property type="match status" value="1"/>
</dbReference>
<keyword evidence="3" id="KW-0949">S-adenosyl-L-methionine</keyword>
<evidence type="ECO:0000313" key="6">
    <source>
        <dbReference type="Proteomes" id="UP000077266"/>
    </source>
</evidence>
<dbReference type="SUPFAM" id="SSF53335">
    <property type="entry name" value="S-adenosyl-L-methionine-dependent methyltransferases"/>
    <property type="match status" value="1"/>
</dbReference>
<organism evidence="5 6">
    <name type="scientific">Exidia glandulosa HHB12029</name>
    <dbReference type="NCBI Taxonomy" id="1314781"/>
    <lineage>
        <taxon>Eukaryota</taxon>
        <taxon>Fungi</taxon>
        <taxon>Dikarya</taxon>
        <taxon>Basidiomycota</taxon>
        <taxon>Agaricomycotina</taxon>
        <taxon>Agaricomycetes</taxon>
        <taxon>Auriculariales</taxon>
        <taxon>Exidiaceae</taxon>
        <taxon>Exidia</taxon>
    </lineage>
</organism>
<name>A0A165PLG4_EXIGL</name>
<gene>
    <name evidence="5" type="ORF">EXIGLDRAFT_665313</name>
</gene>
<dbReference type="InterPro" id="IPR029063">
    <property type="entry name" value="SAM-dependent_MTases_sf"/>
</dbReference>
<dbReference type="FunCoup" id="A0A165PLG4">
    <property type="interactions" value="95"/>
</dbReference>
<evidence type="ECO:0000256" key="2">
    <source>
        <dbReference type="ARBA" id="ARBA00022679"/>
    </source>
</evidence>
<reference evidence="5 6" key="1">
    <citation type="journal article" date="2016" name="Mol. Biol. Evol.">
        <title>Comparative Genomics of Early-Diverging Mushroom-Forming Fungi Provides Insights into the Origins of Lignocellulose Decay Capabilities.</title>
        <authorList>
            <person name="Nagy L.G."/>
            <person name="Riley R."/>
            <person name="Tritt A."/>
            <person name="Adam C."/>
            <person name="Daum C."/>
            <person name="Floudas D."/>
            <person name="Sun H."/>
            <person name="Yadav J.S."/>
            <person name="Pangilinan J."/>
            <person name="Larsson K.H."/>
            <person name="Matsuura K."/>
            <person name="Barry K."/>
            <person name="Labutti K."/>
            <person name="Kuo R."/>
            <person name="Ohm R.A."/>
            <person name="Bhattacharya S.S."/>
            <person name="Shirouzu T."/>
            <person name="Yoshinaga Y."/>
            <person name="Martin F.M."/>
            <person name="Grigoriev I.V."/>
            <person name="Hibbett D.S."/>
        </authorList>
    </citation>
    <scope>NUCLEOTIDE SEQUENCE [LARGE SCALE GENOMIC DNA]</scope>
    <source>
        <strain evidence="5 6">HHB12029</strain>
    </source>
</reference>
<dbReference type="OrthoDB" id="10251242at2759"/>
<dbReference type="InterPro" id="IPR002935">
    <property type="entry name" value="SAM_O-MeTrfase"/>
</dbReference>
<keyword evidence="2 5" id="KW-0808">Transferase</keyword>
<evidence type="ECO:0000256" key="4">
    <source>
        <dbReference type="ARBA" id="ARBA00023453"/>
    </source>
</evidence>
<dbReference type="STRING" id="1314781.A0A165PLG4"/>
<comment type="similarity">
    <text evidence="4">Belongs to the class I-like SAM-binding methyltransferase superfamily. Cation-dependent O-methyltransferase family.</text>
</comment>
<dbReference type="EMBL" id="KV425888">
    <property type="protein sequence ID" value="KZW02341.1"/>
    <property type="molecule type" value="Genomic_DNA"/>
</dbReference>
<protein>
    <submittedName>
        <fullName evidence="5">S-adenosyl-L-methionine-dependent methyltransferase</fullName>
    </submittedName>
</protein>
<dbReference type="GO" id="GO:0008757">
    <property type="term" value="F:S-adenosylmethionine-dependent methyltransferase activity"/>
    <property type="evidence" value="ECO:0007669"/>
    <property type="project" value="TreeGrafter"/>
</dbReference>
<dbReference type="PANTHER" id="PTHR10509">
    <property type="entry name" value="O-METHYLTRANSFERASE-RELATED"/>
    <property type="match status" value="1"/>
</dbReference>
<dbReference type="Proteomes" id="UP000077266">
    <property type="component" value="Unassembled WGS sequence"/>
</dbReference>
<dbReference type="Pfam" id="PF01596">
    <property type="entry name" value="Methyltransf_3"/>
    <property type="match status" value="1"/>
</dbReference>
<keyword evidence="6" id="KW-1185">Reference proteome</keyword>
<dbReference type="PANTHER" id="PTHR10509:SF14">
    <property type="entry name" value="CAFFEOYL-COA O-METHYLTRANSFERASE 3-RELATED"/>
    <property type="match status" value="1"/>
</dbReference>
<dbReference type="AlphaFoldDB" id="A0A165PLG4"/>
<evidence type="ECO:0000256" key="1">
    <source>
        <dbReference type="ARBA" id="ARBA00022603"/>
    </source>
</evidence>
<keyword evidence="1 5" id="KW-0489">Methyltransferase</keyword>
<dbReference type="GO" id="GO:0032259">
    <property type="term" value="P:methylation"/>
    <property type="evidence" value="ECO:0007669"/>
    <property type="project" value="UniProtKB-KW"/>
</dbReference>
<proteinExistence type="inferred from homology"/>